<organism evidence="3 4">
    <name type="scientific">Agrococcus versicolor</name>
    <dbReference type="NCBI Taxonomy" id="501482"/>
    <lineage>
        <taxon>Bacteria</taxon>
        <taxon>Bacillati</taxon>
        <taxon>Actinomycetota</taxon>
        <taxon>Actinomycetes</taxon>
        <taxon>Micrococcales</taxon>
        <taxon>Microbacteriaceae</taxon>
        <taxon>Agrococcus</taxon>
    </lineage>
</organism>
<dbReference type="Gene3D" id="3.40.50.720">
    <property type="entry name" value="NAD(P)-binding Rossmann-like Domain"/>
    <property type="match status" value="1"/>
</dbReference>
<dbReference type="InterPro" id="IPR036291">
    <property type="entry name" value="NAD(P)-bd_dom_sf"/>
</dbReference>
<sequence>MRALVTGASSGIGAAFARALAARGHDLVLVARDRGRLEAMAAELPVDVEVLPADLSLRDEQERVAARIESADSPIGMLVTCAGFGMHAAIASADPDEHDRAWEVMGRATQRLAAAAARTMRPRGAGAIVTVSSTAALTAMGAYAAIKAWVTTMTEGLANELHGSGVTVTALMPGWVRTEFHERAGMAASGLPDVLWLEPDAVVAACLRDVDRGKVLSIPSVRYKAFAGLLRVMPRPGVRALSRALRSRRDR</sequence>
<evidence type="ECO:0000313" key="4">
    <source>
        <dbReference type="Proteomes" id="UP001501599"/>
    </source>
</evidence>
<proteinExistence type="inferred from homology"/>
<comment type="similarity">
    <text evidence="1">Belongs to the short-chain dehydrogenases/reductases (SDR) family.</text>
</comment>
<dbReference type="Pfam" id="PF00106">
    <property type="entry name" value="adh_short"/>
    <property type="match status" value="1"/>
</dbReference>
<dbReference type="PIRSF" id="PIRSF000126">
    <property type="entry name" value="11-beta-HSD1"/>
    <property type="match status" value="1"/>
</dbReference>
<keyword evidence="2" id="KW-0560">Oxidoreductase</keyword>
<dbReference type="InterPro" id="IPR002347">
    <property type="entry name" value="SDR_fam"/>
</dbReference>
<dbReference type="EMBL" id="BAAAQT010000005">
    <property type="protein sequence ID" value="GAA2172272.1"/>
    <property type="molecule type" value="Genomic_DNA"/>
</dbReference>
<name>A0ABN3AM23_9MICO</name>
<dbReference type="PANTHER" id="PTHR44196:SF2">
    <property type="entry name" value="SHORT-CHAIN DEHYDROGENASE-RELATED"/>
    <property type="match status" value="1"/>
</dbReference>
<dbReference type="SUPFAM" id="SSF51735">
    <property type="entry name" value="NAD(P)-binding Rossmann-fold domains"/>
    <property type="match status" value="1"/>
</dbReference>
<evidence type="ECO:0000256" key="1">
    <source>
        <dbReference type="ARBA" id="ARBA00006484"/>
    </source>
</evidence>
<reference evidence="3 4" key="1">
    <citation type="journal article" date="2019" name="Int. J. Syst. Evol. Microbiol.">
        <title>The Global Catalogue of Microorganisms (GCM) 10K type strain sequencing project: providing services to taxonomists for standard genome sequencing and annotation.</title>
        <authorList>
            <consortium name="The Broad Institute Genomics Platform"/>
            <consortium name="The Broad Institute Genome Sequencing Center for Infectious Disease"/>
            <person name="Wu L."/>
            <person name="Ma J."/>
        </authorList>
    </citation>
    <scope>NUCLEOTIDE SEQUENCE [LARGE SCALE GENOMIC DNA]</scope>
    <source>
        <strain evidence="3 4">JCM 16026</strain>
    </source>
</reference>
<dbReference type="RefSeq" id="WP_344340971.1">
    <property type="nucleotide sequence ID" value="NZ_BAAAQT010000005.1"/>
</dbReference>
<gene>
    <name evidence="3" type="ORF">GCM10009846_09560</name>
</gene>
<dbReference type="CDD" id="cd05233">
    <property type="entry name" value="SDR_c"/>
    <property type="match status" value="1"/>
</dbReference>
<dbReference type="Proteomes" id="UP001501599">
    <property type="component" value="Unassembled WGS sequence"/>
</dbReference>
<protein>
    <submittedName>
        <fullName evidence="3">SDR family NAD(P)-dependent oxidoreductase</fullName>
    </submittedName>
</protein>
<comment type="caution">
    <text evidence="3">The sequence shown here is derived from an EMBL/GenBank/DDBJ whole genome shotgun (WGS) entry which is preliminary data.</text>
</comment>
<evidence type="ECO:0000256" key="2">
    <source>
        <dbReference type="ARBA" id="ARBA00023002"/>
    </source>
</evidence>
<keyword evidence="4" id="KW-1185">Reference proteome</keyword>
<accession>A0ABN3AM23</accession>
<evidence type="ECO:0000313" key="3">
    <source>
        <dbReference type="EMBL" id="GAA2172272.1"/>
    </source>
</evidence>
<dbReference type="PANTHER" id="PTHR44196">
    <property type="entry name" value="DEHYDROGENASE/REDUCTASE SDR FAMILY MEMBER 7B"/>
    <property type="match status" value="1"/>
</dbReference>
<dbReference type="PRINTS" id="PR00081">
    <property type="entry name" value="GDHRDH"/>
</dbReference>